<dbReference type="EMBL" id="JAUJSQ010000013">
    <property type="protein sequence ID" value="MDN7935010.1"/>
    <property type="molecule type" value="Genomic_DNA"/>
</dbReference>
<keyword evidence="2" id="KW-1185">Reference proteome</keyword>
<dbReference type="Proteomes" id="UP001171606">
    <property type="component" value="Unassembled WGS sequence"/>
</dbReference>
<name>A0ABT8PIQ6_9BURK</name>
<proteinExistence type="predicted"/>
<sequence>MSSARSLNIGITIGLHHATESLWVNGIKQNALYLMKLFQHSPLRHRVTLVNTTNVRISSELPWDLDQYPVCSFDDAKDALDVLIELGGQIDTQQTAYLQARGTKVVSYCCGPEYVHMMQAMIFGRRHAESVLINQHYDQVWIIPQVVETSASFFSVLRRQPVREVPFVWDPMCVEERSAALPHRGEYRPTGQPKRLSIMEPNIDVTKFCLYPLLIAELGYRKCGSKIAYVHATNTEHLANGSPEFIGIAHHLDLVRDSKISFVGYYSTPQFLSEFTDIVISHQWGLALNYFYFDVCWNGYALVHNASLVSELGYFYNENDAEEGGRQLERAIELHDENWQDYRDRQRDIIGRFLSTNPKQVEAYDELLLGLFDANR</sequence>
<gene>
    <name evidence="1" type="ORF">QZM52_27430</name>
</gene>
<protein>
    <submittedName>
        <fullName evidence="1">DUF2827 domain-containing protein</fullName>
    </submittedName>
</protein>
<dbReference type="InterPro" id="IPR021234">
    <property type="entry name" value="DUF2827"/>
</dbReference>
<organism evidence="1 2">
    <name type="scientific">Burkholderia metallica</name>
    <dbReference type="NCBI Taxonomy" id="488729"/>
    <lineage>
        <taxon>Bacteria</taxon>
        <taxon>Pseudomonadati</taxon>
        <taxon>Pseudomonadota</taxon>
        <taxon>Betaproteobacteria</taxon>
        <taxon>Burkholderiales</taxon>
        <taxon>Burkholderiaceae</taxon>
        <taxon>Burkholderia</taxon>
        <taxon>Burkholderia cepacia complex</taxon>
    </lineage>
</organism>
<dbReference type="GeneID" id="67905608"/>
<dbReference type="Pfam" id="PF10933">
    <property type="entry name" value="DUF2827"/>
    <property type="match status" value="1"/>
</dbReference>
<evidence type="ECO:0000313" key="1">
    <source>
        <dbReference type="EMBL" id="MDN7935010.1"/>
    </source>
</evidence>
<comment type="caution">
    <text evidence="1">The sequence shown here is derived from an EMBL/GenBank/DDBJ whole genome shotgun (WGS) entry which is preliminary data.</text>
</comment>
<reference evidence="1" key="1">
    <citation type="submission" date="2023-07" db="EMBL/GenBank/DDBJ databases">
        <title>A collection of bacterial strains from the Burkholderia cepacia Research Laboratory and Repository.</title>
        <authorList>
            <person name="Lipuma J."/>
            <person name="Spilker T."/>
            <person name="Caverly L."/>
        </authorList>
    </citation>
    <scope>NUCLEOTIDE SEQUENCE</scope>
    <source>
        <strain evidence="1">AU42020</strain>
    </source>
</reference>
<dbReference type="RefSeq" id="WP_069258156.1">
    <property type="nucleotide sequence ID" value="NZ_CABVPT010000032.1"/>
</dbReference>
<evidence type="ECO:0000313" key="2">
    <source>
        <dbReference type="Proteomes" id="UP001171606"/>
    </source>
</evidence>
<accession>A0ABT8PIQ6</accession>